<protein>
    <recommendedName>
        <fullName evidence="1">CarD C-terminal domain-containing protein</fullName>
    </recommendedName>
</protein>
<feature type="domain" description="CarD C-terminal" evidence="1">
    <location>
        <begin position="24"/>
        <end position="107"/>
    </location>
</feature>
<keyword evidence="3" id="KW-1185">Reference proteome</keyword>
<comment type="caution">
    <text evidence="2">The sequence shown here is derived from an EMBL/GenBank/DDBJ whole genome shotgun (WGS) entry which is preliminary data.</text>
</comment>
<name>A0AAW9RET6_9GAMM</name>
<gene>
    <name evidence="2" type="ORF">V3330_13350</name>
</gene>
<dbReference type="Proteomes" id="UP001359886">
    <property type="component" value="Unassembled WGS sequence"/>
</dbReference>
<dbReference type="Pfam" id="PF21095">
    <property type="entry name" value="CarD_C"/>
    <property type="match status" value="1"/>
</dbReference>
<evidence type="ECO:0000259" key="1">
    <source>
        <dbReference type="Pfam" id="PF21095"/>
    </source>
</evidence>
<dbReference type="InterPro" id="IPR048792">
    <property type="entry name" value="CarD_C"/>
</dbReference>
<dbReference type="EMBL" id="JAZHOG010000008">
    <property type="protein sequence ID" value="MEJ8568612.1"/>
    <property type="molecule type" value="Genomic_DNA"/>
</dbReference>
<organism evidence="2 3">
    <name type="scientific">Elongatibacter sediminis</name>
    <dbReference type="NCBI Taxonomy" id="3119006"/>
    <lineage>
        <taxon>Bacteria</taxon>
        <taxon>Pseudomonadati</taxon>
        <taxon>Pseudomonadota</taxon>
        <taxon>Gammaproteobacteria</taxon>
        <taxon>Chromatiales</taxon>
        <taxon>Wenzhouxiangellaceae</taxon>
        <taxon>Elongatibacter</taxon>
    </lineage>
</organism>
<evidence type="ECO:0000313" key="3">
    <source>
        <dbReference type="Proteomes" id="UP001359886"/>
    </source>
</evidence>
<accession>A0AAW9RET6</accession>
<reference evidence="2 3" key="1">
    <citation type="submission" date="2024-02" db="EMBL/GenBank/DDBJ databases">
        <title>A novel Wenzhouxiangellaceae bacterium, isolated from coastal sediments.</title>
        <authorList>
            <person name="Du Z.-J."/>
            <person name="Ye Y.-Q."/>
            <person name="Zhang X.-Y."/>
        </authorList>
    </citation>
    <scope>NUCLEOTIDE SEQUENCE [LARGE SCALE GENOMIC DNA]</scope>
    <source>
        <strain evidence="2 3">CH-27</strain>
    </source>
</reference>
<dbReference type="InterPro" id="IPR042215">
    <property type="entry name" value="CarD-like_C"/>
</dbReference>
<evidence type="ECO:0000313" key="2">
    <source>
        <dbReference type="EMBL" id="MEJ8568612.1"/>
    </source>
</evidence>
<dbReference type="AlphaFoldDB" id="A0AAW9RET6"/>
<sequence length="113" mass="13130">MLRENDLDEMVREPIGPSEARQLIDHIKSWKGKTSTQWKTRANAHQAKMEKDDPFSYAEVYKSLRKRQKEDRLSAADRTHLRQTTDFLTEELANALGKTPDQMLAKIEEATRS</sequence>
<proteinExistence type="predicted"/>
<dbReference type="Gene3D" id="1.20.58.1290">
    <property type="entry name" value="CarD-like, C-terminal domain"/>
    <property type="match status" value="1"/>
</dbReference>